<accession>A0AB34HCT3</accession>
<reference evidence="1 2" key="1">
    <citation type="submission" date="2022-11" db="EMBL/GenBank/DDBJ databases">
        <title>Whole genome sequence of Eschrichtius robustus ER-17-0199.</title>
        <authorList>
            <person name="Bruniche-Olsen A."/>
            <person name="Black A.N."/>
            <person name="Fields C.J."/>
            <person name="Walden K."/>
            <person name="Dewoody J.A."/>
        </authorList>
    </citation>
    <scope>NUCLEOTIDE SEQUENCE [LARGE SCALE GENOMIC DNA]</scope>
    <source>
        <strain evidence="1">ER-17-0199</strain>
        <tissue evidence="1">Blubber</tissue>
    </source>
</reference>
<organism evidence="1 2">
    <name type="scientific">Eschrichtius robustus</name>
    <name type="common">California gray whale</name>
    <name type="synonym">Eschrichtius gibbosus</name>
    <dbReference type="NCBI Taxonomy" id="9764"/>
    <lineage>
        <taxon>Eukaryota</taxon>
        <taxon>Metazoa</taxon>
        <taxon>Chordata</taxon>
        <taxon>Craniata</taxon>
        <taxon>Vertebrata</taxon>
        <taxon>Euteleostomi</taxon>
        <taxon>Mammalia</taxon>
        <taxon>Eutheria</taxon>
        <taxon>Laurasiatheria</taxon>
        <taxon>Artiodactyla</taxon>
        <taxon>Whippomorpha</taxon>
        <taxon>Cetacea</taxon>
        <taxon>Mysticeti</taxon>
        <taxon>Eschrichtiidae</taxon>
        <taxon>Eschrichtius</taxon>
    </lineage>
</organism>
<sequence>MDAGYVHTQDQQGGYVMYDEALNDLKELETELLLVASHYTEKEKSHKEGSESNIDQDWGWAHAGVDRFAVLYDMWTWEATLLENKRQFF</sequence>
<comment type="caution">
    <text evidence="1">The sequence shown here is derived from an EMBL/GenBank/DDBJ whole genome shotgun (WGS) entry which is preliminary data.</text>
</comment>
<dbReference type="Proteomes" id="UP001159641">
    <property type="component" value="Unassembled WGS sequence"/>
</dbReference>
<dbReference type="PANTHER" id="PTHR33331">
    <property type="entry name" value="COILED-COIL DOMAIN-CONTAINING PROTEIN 162"/>
    <property type="match status" value="1"/>
</dbReference>
<dbReference type="AlphaFoldDB" id="A0AB34HCT3"/>
<keyword evidence="2" id="KW-1185">Reference proteome</keyword>
<proteinExistence type="predicted"/>
<name>A0AB34HCT3_ESCRO</name>
<evidence type="ECO:0000313" key="1">
    <source>
        <dbReference type="EMBL" id="KAJ8788690.1"/>
    </source>
</evidence>
<dbReference type="InterPro" id="IPR040401">
    <property type="entry name" value="CCDC162"/>
</dbReference>
<gene>
    <name evidence="1" type="ORF">J1605_022435</name>
</gene>
<dbReference type="EMBL" id="JAIQCJ010001565">
    <property type="protein sequence ID" value="KAJ8788690.1"/>
    <property type="molecule type" value="Genomic_DNA"/>
</dbReference>
<protein>
    <submittedName>
        <fullName evidence="1">Uncharacterized protein</fullName>
    </submittedName>
</protein>
<dbReference type="PANTHER" id="PTHR33331:SF13">
    <property type="entry name" value="COILED-COIL DOMAIN CONTAINING 162"/>
    <property type="match status" value="1"/>
</dbReference>
<evidence type="ECO:0000313" key="2">
    <source>
        <dbReference type="Proteomes" id="UP001159641"/>
    </source>
</evidence>